<dbReference type="RefSeq" id="WP_090622587.1">
    <property type="nucleotide sequence ID" value="NZ_FOFD01000008.1"/>
</dbReference>
<dbReference type="EMBL" id="FOFD01000008">
    <property type="protein sequence ID" value="SER81852.1"/>
    <property type="molecule type" value="Genomic_DNA"/>
</dbReference>
<reference evidence="3" key="1">
    <citation type="submission" date="2016-10" db="EMBL/GenBank/DDBJ databases">
        <authorList>
            <person name="Varghese N."/>
            <person name="Submissions S."/>
        </authorList>
    </citation>
    <scope>NUCLEOTIDE SEQUENCE [LARGE SCALE GENOMIC DNA]</scope>
    <source>
        <strain evidence="3">DSM 25055</strain>
    </source>
</reference>
<dbReference type="SUPFAM" id="SSF53335">
    <property type="entry name" value="S-adenosyl-L-methionine-dependent methyltransferases"/>
    <property type="match status" value="1"/>
</dbReference>
<evidence type="ECO:0000259" key="1">
    <source>
        <dbReference type="Pfam" id="PF05050"/>
    </source>
</evidence>
<dbReference type="Pfam" id="PF05050">
    <property type="entry name" value="Methyltransf_21"/>
    <property type="match status" value="1"/>
</dbReference>
<evidence type="ECO:0000313" key="3">
    <source>
        <dbReference type="Proteomes" id="UP000199114"/>
    </source>
</evidence>
<organism evidence="2 3">
    <name type="scientific">Natrinema salaciae</name>
    <dbReference type="NCBI Taxonomy" id="1186196"/>
    <lineage>
        <taxon>Archaea</taxon>
        <taxon>Methanobacteriati</taxon>
        <taxon>Methanobacteriota</taxon>
        <taxon>Stenosarchaea group</taxon>
        <taxon>Halobacteria</taxon>
        <taxon>Halobacteriales</taxon>
        <taxon>Natrialbaceae</taxon>
        <taxon>Natrinema</taxon>
    </lineage>
</organism>
<feature type="domain" description="Methyltransferase FkbM" evidence="1">
    <location>
        <begin position="86"/>
        <end position="240"/>
    </location>
</feature>
<keyword evidence="2" id="KW-0808">Transferase</keyword>
<evidence type="ECO:0000313" key="2">
    <source>
        <dbReference type="EMBL" id="SER81852.1"/>
    </source>
</evidence>
<dbReference type="InterPro" id="IPR029063">
    <property type="entry name" value="SAM-dependent_MTases_sf"/>
</dbReference>
<dbReference type="PANTHER" id="PTHR34203">
    <property type="entry name" value="METHYLTRANSFERASE, FKBM FAMILY PROTEIN"/>
    <property type="match status" value="1"/>
</dbReference>
<proteinExistence type="predicted"/>
<protein>
    <submittedName>
        <fullName evidence="2">Methyltransferase, FkbM family</fullName>
    </submittedName>
</protein>
<dbReference type="PANTHER" id="PTHR34203:SF15">
    <property type="entry name" value="SLL1173 PROTEIN"/>
    <property type="match status" value="1"/>
</dbReference>
<dbReference type="OrthoDB" id="275825at2157"/>
<dbReference type="GO" id="GO:0032259">
    <property type="term" value="P:methylation"/>
    <property type="evidence" value="ECO:0007669"/>
    <property type="project" value="UniProtKB-KW"/>
</dbReference>
<dbReference type="Gene3D" id="3.40.50.150">
    <property type="entry name" value="Vaccinia Virus protein VP39"/>
    <property type="match status" value="1"/>
</dbReference>
<dbReference type="STRING" id="1186196.SAMN04489841_4649"/>
<accession>A0A1H9SA34</accession>
<keyword evidence="2" id="KW-0489">Methyltransferase</keyword>
<dbReference type="AlphaFoldDB" id="A0A1H9SA34"/>
<dbReference type="Proteomes" id="UP000199114">
    <property type="component" value="Unassembled WGS sequence"/>
</dbReference>
<gene>
    <name evidence="2" type="ORF">SAMN04489841_4649</name>
</gene>
<dbReference type="GO" id="GO:0008168">
    <property type="term" value="F:methyltransferase activity"/>
    <property type="evidence" value="ECO:0007669"/>
    <property type="project" value="UniProtKB-KW"/>
</dbReference>
<keyword evidence="3" id="KW-1185">Reference proteome</keyword>
<dbReference type="NCBIfam" id="TIGR01444">
    <property type="entry name" value="fkbM_fam"/>
    <property type="match status" value="1"/>
</dbReference>
<dbReference type="InterPro" id="IPR006342">
    <property type="entry name" value="FkbM_mtfrase"/>
</dbReference>
<name>A0A1H9SA34_9EURY</name>
<dbReference type="InterPro" id="IPR052514">
    <property type="entry name" value="SAM-dependent_MTase"/>
</dbReference>
<sequence>MSATTIGRVLSDGLEFTSRAISYGKRRFDVYAGRVRGKRTMSQNGTAVTFVTEGRSSDSLNYFHLAERTMLDAFLAELDDGDTVWDVGANLGFYSCFAAAHAETDVVAFEPVPVLCDRIRTNAFRNDLSVRVQQYALSDSEGSITMTEETLGSAHDGPLTATTKRGDAVADELGVPNVVKIDVEGAEPLVLDGLEETLRTDGCRAVFCEIHRPKASRTSVEDFGSSVDDVLETLTSAGFSITALADRENELHVMGTK</sequence>